<name>A0ABP6UW70_9ACTN</name>
<gene>
    <name evidence="1" type="ORF">GCM10022263_10190</name>
</gene>
<keyword evidence="2" id="KW-1185">Reference proteome</keyword>
<organism evidence="1 2">
    <name type="scientific">Nocardioides daeguensis</name>
    <dbReference type="NCBI Taxonomy" id="908359"/>
    <lineage>
        <taxon>Bacteria</taxon>
        <taxon>Bacillati</taxon>
        <taxon>Actinomycetota</taxon>
        <taxon>Actinomycetes</taxon>
        <taxon>Propionibacteriales</taxon>
        <taxon>Nocardioidaceae</taxon>
        <taxon>Nocardioides</taxon>
    </lineage>
</organism>
<evidence type="ECO:0000313" key="1">
    <source>
        <dbReference type="EMBL" id="GAA3523824.1"/>
    </source>
</evidence>
<accession>A0ABP6UW70</accession>
<dbReference type="EMBL" id="BAABBB010000006">
    <property type="protein sequence ID" value="GAA3523824.1"/>
    <property type="molecule type" value="Genomic_DNA"/>
</dbReference>
<sequence length="153" mass="17522">MNYAFAVKWLKAFRESADAICELYADDFVFEDPILDQYQIRDKGDLGRIFVLYANKDRENGLGVHNFRIRGYEGDHRSGLIRWEWTPEDCANFIGIDVKDKPFFAQGHTFHVYNEQGQIVRESSWWDSGSILHDVGFPGVTSTPFPAAEPALA</sequence>
<comment type="caution">
    <text evidence="1">The sequence shown here is derived from an EMBL/GenBank/DDBJ whole genome shotgun (WGS) entry which is preliminary data.</text>
</comment>
<protein>
    <submittedName>
        <fullName evidence="1">Nuclear transport factor 2 family protein</fullName>
    </submittedName>
</protein>
<dbReference type="Proteomes" id="UP001500301">
    <property type="component" value="Unassembled WGS sequence"/>
</dbReference>
<reference evidence="2" key="1">
    <citation type="journal article" date="2019" name="Int. J. Syst. Evol. Microbiol.">
        <title>The Global Catalogue of Microorganisms (GCM) 10K type strain sequencing project: providing services to taxonomists for standard genome sequencing and annotation.</title>
        <authorList>
            <consortium name="The Broad Institute Genomics Platform"/>
            <consortium name="The Broad Institute Genome Sequencing Center for Infectious Disease"/>
            <person name="Wu L."/>
            <person name="Ma J."/>
        </authorList>
    </citation>
    <scope>NUCLEOTIDE SEQUENCE [LARGE SCALE GENOMIC DNA]</scope>
    <source>
        <strain evidence="2">JCM 17460</strain>
    </source>
</reference>
<proteinExistence type="predicted"/>
<dbReference type="RefSeq" id="WP_218235563.1">
    <property type="nucleotide sequence ID" value="NZ_BAABBB010000006.1"/>
</dbReference>
<evidence type="ECO:0000313" key="2">
    <source>
        <dbReference type="Proteomes" id="UP001500301"/>
    </source>
</evidence>